<keyword evidence="1" id="KW-0677">Repeat</keyword>
<reference evidence="4 5" key="1">
    <citation type="submission" date="2015-11" db="EMBL/GenBank/DDBJ databases">
        <title>Genomic analysis of 38 Legionella species identifies large and diverse effector repertoires.</title>
        <authorList>
            <person name="Burstein D."/>
            <person name="Amaro F."/>
            <person name="Zusman T."/>
            <person name="Lifshitz Z."/>
            <person name="Cohen O."/>
            <person name="Gilbert J.A."/>
            <person name="Pupko T."/>
            <person name="Shuman H.A."/>
            <person name="Segal G."/>
        </authorList>
    </citation>
    <scope>NUCLEOTIDE SEQUENCE [LARGE SCALE GENOMIC DNA]</scope>
    <source>
        <strain evidence="4 5">SC-63-C7</strain>
    </source>
</reference>
<proteinExistence type="predicted"/>
<feature type="signal peptide" evidence="2">
    <location>
        <begin position="1"/>
        <end position="24"/>
    </location>
</feature>
<evidence type="ECO:0000259" key="3">
    <source>
        <dbReference type="PROSITE" id="PS50853"/>
    </source>
</evidence>
<dbReference type="CDD" id="cd00063">
    <property type="entry name" value="FN3"/>
    <property type="match status" value="2"/>
</dbReference>
<keyword evidence="2" id="KW-0732">Signal</keyword>
<protein>
    <recommendedName>
        <fullName evidence="3">Fibronectin type-III domain-containing protein</fullName>
    </recommendedName>
</protein>
<dbReference type="STRING" id="45074.Lsan_0823"/>
<dbReference type="SUPFAM" id="SSF49265">
    <property type="entry name" value="Fibronectin type III"/>
    <property type="match status" value="1"/>
</dbReference>
<dbReference type="Gene3D" id="2.60.40.10">
    <property type="entry name" value="Immunoglobulins"/>
    <property type="match status" value="2"/>
</dbReference>
<sequence length="275" mass="27638">MQRLRITQLFITVSAFLVMAMAHAGNPVWTFESVVGFPPTATVDKMGSATVKYTVTNQSSRKHTLVMLPQKGISQTQPCQLAPKGTCTLTLNVNGSAVPASGISSGPALCQVNPNGTPNPSQCYRPNQGNELHITVTTGPTVPAAPTNVNAVAGNVSAEVSWVAPADDGGSPITGYTATSSPGGLQCTAVGETSCTVEGLANGTSYTFTVTATNAVGTGPASNPSNAVTPATVPGTPTNVIATAENASALINWTAPADDGGSAITGYTVTSSPGS</sequence>
<feature type="domain" description="Fibronectin type-III" evidence="3">
    <location>
        <begin position="142"/>
        <end position="232"/>
    </location>
</feature>
<dbReference type="PRINTS" id="PR00014">
    <property type="entry name" value="FNTYPEIII"/>
</dbReference>
<feature type="non-terminal residue" evidence="4">
    <location>
        <position position="275"/>
    </location>
</feature>
<dbReference type="InterPro" id="IPR003961">
    <property type="entry name" value="FN3_dom"/>
</dbReference>
<dbReference type="AlphaFoldDB" id="A0A0W0Z861"/>
<organism evidence="4 5">
    <name type="scientific">Legionella santicrucis</name>
    <dbReference type="NCBI Taxonomy" id="45074"/>
    <lineage>
        <taxon>Bacteria</taxon>
        <taxon>Pseudomonadati</taxon>
        <taxon>Pseudomonadota</taxon>
        <taxon>Gammaproteobacteria</taxon>
        <taxon>Legionellales</taxon>
        <taxon>Legionellaceae</taxon>
        <taxon>Legionella</taxon>
    </lineage>
</organism>
<evidence type="ECO:0000313" key="4">
    <source>
        <dbReference type="EMBL" id="KTD65307.1"/>
    </source>
</evidence>
<dbReference type="PANTHER" id="PTHR13817:SF73">
    <property type="entry name" value="FIBRONECTIN TYPE-III DOMAIN-CONTAINING PROTEIN"/>
    <property type="match status" value="1"/>
</dbReference>
<dbReference type="RefSeq" id="WP_162265585.1">
    <property type="nucleotide sequence ID" value="NZ_LNYU01000017.1"/>
</dbReference>
<feature type="domain" description="Fibronectin type-III" evidence="3">
    <location>
        <begin position="233"/>
        <end position="275"/>
    </location>
</feature>
<accession>A0A0W0Z861</accession>
<dbReference type="PANTHER" id="PTHR13817">
    <property type="entry name" value="TITIN"/>
    <property type="match status" value="1"/>
</dbReference>
<feature type="chain" id="PRO_5006918364" description="Fibronectin type-III domain-containing protein" evidence="2">
    <location>
        <begin position="25"/>
        <end position="275"/>
    </location>
</feature>
<gene>
    <name evidence="4" type="ORF">Lsan_0823</name>
</gene>
<keyword evidence="5" id="KW-1185">Reference proteome</keyword>
<dbReference type="EMBL" id="LNYU01000017">
    <property type="protein sequence ID" value="KTD65307.1"/>
    <property type="molecule type" value="Genomic_DNA"/>
</dbReference>
<dbReference type="SMART" id="SM00060">
    <property type="entry name" value="FN3"/>
    <property type="match status" value="1"/>
</dbReference>
<dbReference type="InterPro" id="IPR013783">
    <property type="entry name" value="Ig-like_fold"/>
</dbReference>
<dbReference type="InterPro" id="IPR036116">
    <property type="entry name" value="FN3_sf"/>
</dbReference>
<name>A0A0W0Z861_9GAMM</name>
<evidence type="ECO:0000313" key="5">
    <source>
        <dbReference type="Proteomes" id="UP000054703"/>
    </source>
</evidence>
<dbReference type="Pfam" id="PF00041">
    <property type="entry name" value="fn3"/>
    <property type="match status" value="1"/>
</dbReference>
<evidence type="ECO:0000256" key="1">
    <source>
        <dbReference type="ARBA" id="ARBA00022737"/>
    </source>
</evidence>
<dbReference type="PROSITE" id="PS50853">
    <property type="entry name" value="FN3"/>
    <property type="match status" value="2"/>
</dbReference>
<dbReference type="Proteomes" id="UP000054703">
    <property type="component" value="Unassembled WGS sequence"/>
</dbReference>
<evidence type="ECO:0000256" key="2">
    <source>
        <dbReference type="SAM" id="SignalP"/>
    </source>
</evidence>
<comment type="caution">
    <text evidence="4">The sequence shown here is derived from an EMBL/GenBank/DDBJ whole genome shotgun (WGS) entry which is preliminary data.</text>
</comment>
<dbReference type="InterPro" id="IPR050964">
    <property type="entry name" value="Striated_Muscle_Regulatory"/>
</dbReference>